<keyword evidence="6" id="KW-0812">Transmembrane</keyword>
<keyword evidence="8" id="KW-1133">Transmembrane helix</keyword>
<comment type="subcellular location">
    <subcellularLocation>
        <location evidence="2">Endoplasmic reticulum membrane</location>
    </subcellularLocation>
    <subcellularLocation>
        <location evidence="1">Nucleus inner membrane</location>
    </subcellularLocation>
    <subcellularLocation>
        <location evidence="3">Nucleus outer membrane</location>
    </subcellularLocation>
</comment>
<evidence type="ECO:0000256" key="10">
    <source>
        <dbReference type="ARBA" id="ARBA00033467"/>
    </source>
</evidence>
<dbReference type="InParanoid" id="A0A1X7SNX9"/>
<dbReference type="PANTHER" id="PTHR10868">
    <property type="entry name" value="SIGMA 1-TYPE OPIOID RECEPTOR-RELATED"/>
    <property type="match status" value="1"/>
</dbReference>
<sequence>MVVKEYGIGDYVHHAPGEVTGVQWTSGTVMVEYGRGVIPSTLFFALADTVFGTTDFVVFYETIKIYAIALGQELLQGNI</sequence>
<dbReference type="AlphaFoldDB" id="A0A1X7SNX9"/>
<evidence type="ECO:0000256" key="4">
    <source>
        <dbReference type="ARBA" id="ARBA00007141"/>
    </source>
</evidence>
<proteinExistence type="inferred from homology"/>
<organism evidence="12">
    <name type="scientific">Amphimedon queenslandica</name>
    <name type="common">Sponge</name>
    <dbReference type="NCBI Taxonomy" id="400682"/>
    <lineage>
        <taxon>Eukaryota</taxon>
        <taxon>Metazoa</taxon>
        <taxon>Porifera</taxon>
        <taxon>Demospongiae</taxon>
        <taxon>Heteroscleromorpha</taxon>
        <taxon>Haplosclerida</taxon>
        <taxon>Niphatidae</taxon>
        <taxon>Amphimedon</taxon>
    </lineage>
</organism>
<evidence type="ECO:0000256" key="2">
    <source>
        <dbReference type="ARBA" id="ARBA00004586"/>
    </source>
</evidence>
<evidence type="ECO:0000256" key="6">
    <source>
        <dbReference type="ARBA" id="ARBA00022692"/>
    </source>
</evidence>
<evidence type="ECO:0000256" key="7">
    <source>
        <dbReference type="ARBA" id="ARBA00022824"/>
    </source>
</evidence>
<evidence type="ECO:0000256" key="8">
    <source>
        <dbReference type="ARBA" id="ARBA00022989"/>
    </source>
</evidence>
<evidence type="ECO:0000256" key="9">
    <source>
        <dbReference type="ARBA" id="ARBA00023136"/>
    </source>
</evidence>
<dbReference type="PANTHER" id="PTHR10868:SF1">
    <property type="entry name" value="SIGMA NON-OPIOID INTRACELLULAR RECEPTOR 1"/>
    <property type="match status" value="1"/>
</dbReference>
<dbReference type="EnsemblMetazoa" id="Aqu2.1.03792_001">
    <property type="protein sequence ID" value="Aqu2.1.03792_001"/>
    <property type="gene ID" value="Aqu2.1.03792"/>
</dbReference>
<dbReference type="OrthoDB" id="347124at2759"/>
<dbReference type="Pfam" id="PF04622">
    <property type="entry name" value="ERG2_Sigma1R"/>
    <property type="match status" value="1"/>
</dbReference>
<keyword evidence="7" id="KW-0256">Endoplasmic reticulum</keyword>
<comment type="similarity">
    <text evidence="4 11">Belongs to the ERG2 family.</text>
</comment>
<dbReference type="InterPro" id="IPR006716">
    <property type="entry name" value="ERG2_sigma1_rcpt-like"/>
</dbReference>
<name>A0A1X7SNX9_AMPQE</name>
<evidence type="ECO:0000256" key="3">
    <source>
        <dbReference type="ARBA" id="ARBA00004649"/>
    </source>
</evidence>
<dbReference type="STRING" id="400682.A0A1X7SNX9"/>
<dbReference type="GO" id="GO:0005640">
    <property type="term" value="C:nuclear outer membrane"/>
    <property type="evidence" value="ECO:0007669"/>
    <property type="project" value="UniProtKB-SubCell"/>
</dbReference>
<dbReference type="GO" id="GO:0005637">
    <property type="term" value="C:nuclear inner membrane"/>
    <property type="evidence" value="ECO:0007669"/>
    <property type="project" value="UniProtKB-SubCell"/>
</dbReference>
<evidence type="ECO:0000256" key="5">
    <source>
        <dbReference type="ARBA" id="ARBA00020208"/>
    </source>
</evidence>
<accession>A0A1X7SNX9</accession>
<evidence type="ECO:0000256" key="11">
    <source>
        <dbReference type="RuleBase" id="RU368083"/>
    </source>
</evidence>
<evidence type="ECO:0000256" key="1">
    <source>
        <dbReference type="ARBA" id="ARBA00004540"/>
    </source>
</evidence>
<evidence type="ECO:0000313" key="12">
    <source>
        <dbReference type="EnsemblMetazoa" id="Aqu2.1.03792_001"/>
    </source>
</evidence>
<keyword evidence="9" id="KW-0472">Membrane</keyword>
<reference evidence="12" key="1">
    <citation type="submission" date="2017-05" db="UniProtKB">
        <authorList>
            <consortium name="EnsemblMetazoa"/>
        </authorList>
    </citation>
    <scope>IDENTIFICATION</scope>
</reference>
<dbReference type="eggNOG" id="KOG4143">
    <property type="taxonomic scope" value="Eukaryota"/>
</dbReference>
<protein>
    <recommendedName>
        <fullName evidence="5">Sigma non-opioid intracellular receptor 1</fullName>
    </recommendedName>
    <alternativeName>
        <fullName evidence="10">Sigma 1-type opioid receptor</fullName>
    </alternativeName>
</protein>
<dbReference type="GO" id="GO:0005789">
    <property type="term" value="C:endoplasmic reticulum membrane"/>
    <property type="evidence" value="ECO:0007669"/>
    <property type="project" value="UniProtKB-SubCell"/>
</dbReference>